<evidence type="ECO:0000313" key="1">
    <source>
        <dbReference type="EMBL" id="CDW81929.1"/>
    </source>
</evidence>
<evidence type="ECO:0000313" key="2">
    <source>
        <dbReference type="Proteomes" id="UP000039865"/>
    </source>
</evidence>
<dbReference type="InParanoid" id="A0A078AI95"/>
<accession>A0A078AI95</accession>
<proteinExistence type="predicted"/>
<gene>
    <name evidence="1" type="primary">Contig17051.g18161</name>
    <name evidence="1" type="ORF">STYLEM_10953</name>
</gene>
<dbReference type="Proteomes" id="UP000039865">
    <property type="component" value="Unassembled WGS sequence"/>
</dbReference>
<dbReference type="EMBL" id="CCKQ01010421">
    <property type="protein sequence ID" value="CDW81929.1"/>
    <property type="molecule type" value="Genomic_DNA"/>
</dbReference>
<dbReference type="AlphaFoldDB" id="A0A078AI95"/>
<protein>
    <submittedName>
        <fullName evidence="1">Uncharacterized protein</fullName>
    </submittedName>
</protein>
<organism evidence="1 2">
    <name type="scientific">Stylonychia lemnae</name>
    <name type="common">Ciliate</name>
    <dbReference type="NCBI Taxonomy" id="5949"/>
    <lineage>
        <taxon>Eukaryota</taxon>
        <taxon>Sar</taxon>
        <taxon>Alveolata</taxon>
        <taxon>Ciliophora</taxon>
        <taxon>Intramacronucleata</taxon>
        <taxon>Spirotrichea</taxon>
        <taxon>Stichotrichia</taxon>
        <taxon>Sporadotrichida</taxon>
        <taxon>Oxytrichidae</taxon>
        <taxon>Stylonychinae</taxon>
        <taxon>Stylonychia</taxon>
    </lineage>
</organism>
<sequence>MHMLRLKGVKYEHYEIAIKRYGYTGRITEEPLKEIAPIINISPSALDDEFSRASKIFKSQKAFYQGTYKVEYLQILGYLFCYHESEDLAEEHLWAILDQDQMMIYYAMILPFEIQELEGINDHNYEDYVKQLKETGENYLKQAERKLPDFVYPETLRDIMPVQIWSTTYSIRENLLEQK</sequence>
<keyword evidence="2" id="KW-1185">Reference proteome</keyword>
<reference evidence="1 2" key="1">
    <citation type="submission" date="2014-06" db="EMBL/GenBank/DDBJ databases">
        <authorList>
            <person name="Swart Estienne"/>
        </authorList>
    </citation>
    <scope>NUCLEOTIDE SEQUENCE [LARGE SCALE GENOMIC DNA]</scope>
    <source>
        <strain evidence="1 2">130c</strain>
    </source>
</reference>
<name>A0A078AI95_STYLE</name>